<dbReference type="CDD" id="cd07385">
    <property type="entry name" value="MPP_YkuE_C"/>
    <property type="match status" value="1"/>
</dbReference>
<evidence type="ECO:0000259" key="1">
    <source>
        <dbReference type="Pfam" id="PF00149"/>
    </source>
</evidence>
<evidence type="ECO:0000313" key="3">
    <source>
        <dbReference type="Proteomes" id="UP001234495"/>
    </source>
</evidence>
<dbReference type="PANTHER" id="PTHR31302">
    <property type="entry name" value="TRANSMEMBRANE PROTEIN WITH METALLOPHOSPHOESTERASE DOMAIN-RELATED"/>
    <property type="match status" value="1"/>
</dbReference>
<comment type="caution">
    <text evidence="2">The sequence shown here is derived from an EMBL/GenBank/DDBJ whole genome shotgun (WGS) entry which is preliminary data.</text>
</comment>
<dbReference type="InterPro" id="IPR029052">
    <property type="entry name" value="Metallo-depent_PP-like"/>
</dbReference>
<dbReference type="InterPro" id="IPR004843">
    <property type="entry name" value="Calcineurin-like_PHP"/>
</dbReference>
<gene>
    <name evidence="2" type="ORF">J2S19_000780</name>
</gene>
<proteinExistence type="predicted"/>
<dbReference type="Pfam" id="PF00149">
    <property type="entry name" value="Metallophos"/>
    <property type="match status" value="1"/>
</dbReference>
<dbReference type="EMBL" id="JAUSUD010000002">
    <property type="protein sequence ID" value="MDQ0229529.1"/>
    <property type="molecule type" value="Genomic_DNA"/>
</dbReference>
<dbReference type="PANTHER" id="PTHR31302:SF25">
    <property type="entry name" value="PHOSPHOESTERASE"/>
    <property type="match status" value="1"/>
</dbReference>
<reference evidence="2 3" key="1">
    <citation type="submission" date="2023-07" db="EMBL/GenBank/DDBJ databases">
        <title>Genomic Encyclopedia of Type Strains, Phase IV (KMG-IV): sequencing the most valuable type-strain genomes for metagenomic binning, comparative biology and taxonomic classification.</title>
        <authorList>
            <person name="Goeker M."/>
        </authorList>
    </citation>
    <scope>NUCLEOTIDE SEQUENCE [LARGE SCALE GENOMIC DNA]</scope>
    <source>
        <strain evidence="2 3">DSM 29005</strain>
    </source>
</reference>
<feature type="domain" description="Calcineurin-like phosphoesterase" evidence="1">
    <location>
        <begin position="60"/>
        <end position="224"/>
    </location>
</feature>
<sequence length="288" mass="32339">MTKLYSRRSFLKGLFSISFASLLTACGGYIYARHIEPALLDIVDKTIVHKKIPNSFNGVKIVQFSDTHLSDYFTLERLDTIVTKINQLSPDILLFTGDLMDEPNQYHEVNKVAPILQKLHARLGKFAVYGNHDHGGYGTDIYKDVITNAGFTLLQNSVKNIVINQDKIAIAGLDDLMLGKPNYQSTLGTLNEDQFNVLLAHEPDAALESNYFHVDLQLSGHSHAGQIQLPFYGPLITPPYASVYHEGMYEIGQMRLYVNRGLGTTRLPFRFLSTPEITTFTLSNKEIL</sequence>
<dbReference type="InterPro" id="IPR051158">
    <property type="entry name" value="Metallophosphoesterase_sf"/>
</dbReference>
<name>A0ABT9ZB97_9BACI</name>
<dbReference type="SUPFAM" id="SSF56300">
    <property type="entry name" value="Metallo-dependent phosphatases"/>
    <property type="match status" value="1"/>
</dbReference>
<keyword evidence="3" id="KW-1185">Reference proteome</keyword>
<dbReference type="PROSITE" id="PS51257">
    <property type="entry name" value="PROKAR_LIPOPROTEIN"/>
    <property type="match status" value="1"/>
</dbReference>
<accession>A0ABT9ZB97</accession>
<dbReference type="Proteomes" id="UP001234495">
    <property type="component" value="Unassembled WGS sequence"/>
</dbReference>
<protein>
    <submittedName>
        <fullName evidence="2">MPP superfamily phosphohydrolase</fullName>
    </submittedName>
</protein>
<organism evidence="2 3">
    <name type="scientific">Metabacillus malikii</name>
    <dbReference type="NCBI Taxonomy" id="1504265"/>
    <lineage>
        <taxon>Bacteria</taxon>
        <taxon>Bacillati</taxon>
        <taxon>Bacillota</taxon>
        <taxon>Bacilli</taxon>
        <taxon>Bacillales</taxon>
        <taxon>Bacillaceae</taxon>
        <taxon>Metabacillus</taxon>
    </lineage>
</organism>
<evidence type="ECO:0000313" key="2">
    <source>
        <dbReference type="EMBL" id="MDQ0229529.1"/>
    </source>
</evidence>
<dbReference type="Gene3D" id="3.60.21.10">
    <property type="match status" value="1"/>
</dbReference>
<dbReference type="RefSeq" id="WP_307337363.1">
    <property type="nucleotide sequence ID" value="NZ_JAUSUD010000002.1"/>
</dbReference>